<comment type="caution">
    <text evidence="1">The sequence shown here is derived from an EMBL/GenBank/DDBJ whole genome shotgun (WGS) entry which is preliminary data.</text>
</comment>
<dbReference type="EMBL" id="JNOC01000081">
    <property type="protein sequence ID" value="KPH54781.1"/>
    <property type="molecule type" value="Genomic_DNA"/>
</dbReference>
<proteinExistence type="predicted"/>
<protein>
    <submittedName>
        <fullName evidence="1">Uncharacterized protein</fullName>
    </submittedName>
</protein>
<sequence length="60" mass="7102">MHKISINVLWSIVKHCLHRLKWSNRSFGLMQAFWASEILIICKALVCWQFTKCLSKINII</sequence>
<name>A0A0N0LSH9_9HELI</name>
<evidence type="ECO:0000313" key="1">
    <source>
        <dbReference type="EMBL" id="KPH54781.1"/>
    </source>
</evidence>
<dbReference type="Proteomes" id="UP000037997">
    <property type="component" value="Unassembled WGS sequence"/>
</dbReference>
<organism evidence="1 2">
    <name type="scientific">Helicobacter pullorum</name>
    <dbReference type="NCBI Taxonomy" id="35818"/>
    <lineage>
        <taxon>Bacteria</taxon>
        <taxon>Pseudomonadati</taxon>
        <taxon>Campylobacterota</taxon>
        <taxon>Epsilonproteobacteria</taxon>
        <taxon>Campylobacterales</taxon>
        <taxon>Helicobacteraceae</taxon>
        <taxon>Helicobacter</taxon>
    </lineage>
</organism>
<evidence type="ECO:0000313" key="2">
    <source>
        <dbReference type="Proteomes" id="UP000037997"/>
    </source>
</evidence>
<dbReference type="AlphaFoldDB" id="A0A0N0LSH9"/>
<reference evidence="1 2" key="1">
    <citation type="submission" date="2014-06" db="EMBL/GenBank/DDBJ databases">
        <title>Helicobacter pullorum isolates in fresh chicken meat - phenotypic and genotypic features.</title>
        <authorList>
            <person name="Borges V."/>
            <person name="Santos A."/>
            <person name="Correia C.B."/>
            <person name="Saraiva M."/>
            <person name="Menard A."/>
            <person name="Vieira L."/>
            <person name="Sampaio D.A."/>
            <person name="Gomes J.P."/>
            <person name="Oleastro M."/>
        </authorList>
    </citation>
    <scope>NUCLEOTIDE SEQUENCE [LARGE SCALE GENOMIC DNA]</scope>
    <source>
        <strain evidence="1 2">229334/12</strain>
    </source>
</reference>
<gene>
    <name evidence="1" type="ORF">HPU229334_12375</name>
</gene>
<accession>A0A0N0LSH9</accession>